<accession>A0A9W4H3J3</accession>
<evidence type="ECO:0000256" key="1">
    <source>
        <dbReference type="SAM" id="MobiDB-lite"/>
    </source>
</evidence>
<gene>
    <name evidence="3" type="ORF">SBRY_40659</name>
</gene>
<dbReference type="AlphaFoldDB" id="A0A9W4H3J3"/>
<dbReference type="Gene3D" id="1.10.10.2840">
    <property type="entry name" value="PucR C-terminal helix-turn-helix domain"/>
    <property type="match status" value="2"/>
</dbReference>
<feature type="region of interest" description="Disordered" evidence="1">
    <location>
        <begin position="285"/>
        <end position="338"/>
    </location>
</feature>
<dbReference type="InterPro" id="IPR051448">
    <property type="entry name" value="CdaR-like_regulators"/>
</dbReference>
<evidence type="ECO:0000313" key="3">
    <source>
        <dbReference type="EMBL" id="CAG7647405.1"/>
    </source>
</evidence>
<keyword evidence="4" id="KW-1185">Reference proteome</keyword>
<dbReference type="Pfam" id="PF13556">
    <property type="entry name" value="HTH_30"/>
    <property type="match status" value="1"/>
</dbReference>
<name>A0A9W4H3J3_9ACTN</name>
<feature type="compositionally biased region" description="Low complexity" evidence="1">
    <location>
        <begin position="306"/>
        <end position="318"/>
    </location>
</feature>
<evidence type="ECO:0000259" key="2">
    <source>
        <dbReference type="Pfam" id="PF13556"/>
    </source>
</evidence>
<reference evidence="3" key="1">
    <citation type="submission" date="2021-06" db="EMBL/GenBank/DDBJ databases">
        <authorList>
            <person name="Arsene-Ploetze F."/>
        </authorList>
    </citation>
    <scope>NUCLEOTIDE SEQUENCE</scope>
    <source>
        <strain evidence="3">SBRY1</strain>
    </source>
</reference>
<dbReference type="PANTHER" id="PTHR33744">
    <property type="entry name" value="CARBOHYDRATE DIACID REGULATOR"/>
    <property type="match status" value="1"/>
</dbReference>
<sequence>MQVVAADVGAHSLRMYALGPNPPHVLVVARPARASWPAPVTEATALVSRVRPGHLAGRTRHRCRGTPYRAAVPQMLMSGQVLPAQCAAAPLSIASSALVTACPVDDSQIIILLNPAAARLWAAARLAPLGGAGGPGGRRDLRRADLLKTLRFWLPFGPCGAARVLALHRNTVGSRFGMAGNALGLDLNRLDARMTLDLALRIDSLVEAAPGAEPPAAVPLPEQLRAHLQIWAGDLPARMGDDATGDRLLGVVTNWIDRGLDVSAAAVELGVHDTTVRAALRKAESRLRSPLVSRSRSNGAHPPRAPTASTVSTTSRSRSTSREDAANRSPSADPPACADGEATCGRCQAVGQVWALTHAPAAPRAVPTRAAPVRRRPRDPLLRTLLAPEGLHPCLPPPRAPC</sequence>
<feature type="compositionally biased region" description="Low complexity" evidence="1">
    <location>
        <begin position="288"/>
        <end position="297"/>
    </location>
</feature>
<dbReference type="EMBL" id="CAJVAX010000018">
    <property type="protein sequence ID" value="CAG7647405.1"/>
    <property type="molecule type" value="Genomic_DNA"/>
</dbReference>
<feature type="domain" description="PucR C-terminal helix-turn-helix" evidence="2">
    <location>
        <begin position="146"/>
        <end position="202"/>
    </location>
</feature>
<dbReference type="PANTHER" id="PTHR33744:SF1">
    <property type="entry name" value="DNA-BINDING TRANSCRIPTIONAL ACTIVATOR ADER"/>
    <property type="match status" value="1"/>
</dbReference>
<proteinExistence type="predicted"/>
<comment type="caution">
    <text evidence="3">The sequence shown here is derived from an EMBL/GenBank/DDBJ whole genome shotgun (WGS) entry which is preliminary data.</text>
</comment>
<organism evidence="3 4">
    <name type="scientific">Actinacidiphila bryophytorum</name>
    <dbReference type="NCBI Taxonomy" id="1436133"/>
    <lineage>
        <taxon>Bacteria</taxon>
        <taxon>Bacillati</taxon>
        <taxon>Actinomycetota</taxon>
        <taxon>Actinomycetes</taxon>
        <taxon>Kitasatosporales</taxon>
        <taxon>Streptomycetaceae</taxon>
        <taxon>Actinacidiphila</taxon>
    </lineage>
</organism>
<evidence type="ECO:0000313" key="4">
    <source>
        <dbReference type="Proteomes" id="UP001153328"/>
    </source>
</evidence>
<dbReference type="Proteomes" id="UP001153328">
    <property type="component" value="Unassembled WGS sequence"/>
</dbReference>
<dbReference type="InterPro" id="IPR042070">
    <property type="entry name" value="PucR_C-HTH_sf"/>
</dbReference>
<protein>
    <recommendedName>
        <fullName evidence="2">PucR C-terminal helix-turn-helix domain-containing protein</fullName>
    </recommendedName>
</protein>
<dbReference type="InterPro" id="IPR025736">
    <property type="entry name" value="PucR_C-HTH_dom"/>
</dbReference>